<dbReference type="RefSeq" id="WP_394385724.1">
    <property type="nucleotide sequence ID" value="NZ_JBIGIB010000004.1"/>
</dbReference>
<accession>A0ABW7H1R7</accession>
<proteinExistence type="predicted"/>
<dbReference type="EMBL" id="JBIGIB010000004">
    <property type="protein sequence ID" value="MFG6467850.1"/>
    <property type="molecule type" value="Genomic_DNA"/>
</dbReference>
<gene>
    <name evidence="2" type="ORF">ACG01O_14585</name>
</gene>
<reference evidence="2 3" key="1">
    <citation type="submission" date="2024-08" db="EMBL/GenBank/DDBJ databases">
        <authorList>
            <person name="Lu H."/>
        </authorList>
    </citation>
    <scope>NUCLEOTIDE SEQUENCE [LARGE SCALE GENOMIC DNA]</scope>
    <source>
        <strain evidence="2 3">BYS87W</strain>
    </source>
</reference>
<dbReference type="Proteomes" id="UP001606303">
    <property type="component" value="Unassembled WGS sequence"/>
</dbReference>
<evidence type="ECO:0000313" key="2">
    <source>
        <dbReference type="EMBL" id="MFG6467850.1"/>
    </source>
</evidence>
<keyword evidence="3" id="KW-1185">Reference proteome</keyword>
<comment type="caution">
    <text evidence="2">The sequence shown here is derived from an EMBL/GenBank/DDBJ whole genome shotgun (WGS) entry which is preliminary data.</text>
</comment>
<organism evidence="2 3">
    <name type="scientific">Pelomonas baiyunensis</name>
    <dbReference type="NCBI Taxonomy" id="3299026"/>
    <lineage>
        <taxon>Bacteria</taxon>
        <taxon>Pseudomonadati</taxon>
        <taxon>Pseudomonadota</taxon>
        <taxon>Betaproteobacteria</taxon>
        <taxon>Burkholderiales</taxon>
        <taxon>Sphaerotilaceae</taxon>
        <taxon>Roseateles</taxon>
    </lineage>
</organism>
<evidence type="ECO:0000256" key="1">
    <source>
        <dbReference type="SAM" id="SignalP"/>
    </source>
</evidence>
<keyword evidence="1" id="KW-0732">Signal</keyword>
<protein>
    <recommendedName>
        <fullName evidence="4">Secreted protein</fullName>
    </recommendedName>
</protein>
<feature type="chain" id="PRO_5045852458" description="Secreted protein" evidence="1">
    <location>
        <begin position="29"/>
        <end position="115"/>
    </location>
</feature>
<evidence type="ECO:0000313" key="3">
    <source>
        <dbReference type="Proteomes" id="UP001606303"/>
    </source>
</evidence>
<name>A0ABW7H1R7_9BURK</name>
<feature type="signal peptide" evidence="1">
    <location>
        <begin position="1"/>
        <end position="28"/>
    </location>
</feature>
<evidence type="ECO:0008006" key="4">
    <source>
        <dbReference type="Google" id="ProtNLM"/>
    </source>
</evidence>
<sequence>MSRSLHASFPRAWLALLAATLAAGQAHASCRTHDRSEQVALVLCSTHTDAAALKAAGEAACKGKTLCNAWIWDDASKMPAQAPVADKDLPKSASSAARAIWIHDSQHLMQLRKAR</sequence>